<proteinExistence type="inferred from homology"/>
<keyword evidence="4 10" id="KW-0812">Transmembrane</keyword>
<dbReference type="PANTHER" id="PTHR45928:SF1">
    <property type="entry name" value="RE38146P"/>
    <property type="match status" value="1"/>
</dbReference>
<evidence type="ECO:0000313" key="14">
    <source>
        <dbReference type="Proteomes" id="UP001163105"/>
    </source>
</evidence>
<dbReference type="GO" id="GO:0005743">
    <property type="term" value="C:mitochondrial inner membrane"/>
    <property type="evidence" value="ECO:0007669"/>
    <property type="project" value="UniProtKB-SubCell"/>
</dbReference>
<evidence type="ECO:0000256" key="1">
    <source>
        <dbReference type="ARBA" id="ARBA00004448"/>
    </source>
</evidence>
<organism evidence="13 14">
    <name type="scientific">Purpureocillium lavendulum</name>
    <dbReference type="NCBI Taxonomy" id="1247861"/>
    <lineage>
        <taxon>Eukaryota</taxon>
        <taxon>Fungi</taxon>
        <taxon>Dikarya</taxon>
        <taxon>Ascomycota</taxon>
        <taxon>Pezizomycotina</taxon>
        <taxon>Sordariomycetes</taxon>
        <taxon>Hypocreomycetidae</taxon>
        <taxon>Hypocreales</taxon>
        <taxon>Ophiocordycipitaceae</taxon>
        <taxon>Purpureocillium</taxon>
    </lineage>
</organism>
<keyword evidence="14" id="KW-1185">Reference proteome</keyword>
<evidence type="ECO:0000256" key="11">
    <source>
        <dbReference type="SAM" id="MobiDB-lite"/>
    </source>
</evidence>
<evidence type="ECO:0000256" key="2">
    <source>
        <dbReference type="ARBA" id="ARBA00006375"/>
    </source>
</evidence>
<keyword evidence="8" id="KW-0496">Mitochondrion</keyword>
<dbReference type="Gene3D" id="1.50.40.10">
    <property type="entry name" value="Mitochondrial carrier domain"/>
    <property type="match status" value="1"/>
</dbReference>
<dbReference type="Pfam" id="PF00153">
    <property type="entry name" value="Mito_carr"/>
    <property type="match status" value="3"/>
</dbReference>
<evidence type="ECO:0000256" key="8">
    <source>
        <dbReference type="ARBA" id="ARBA00023128"/>
    </source>
</evidence>
<accession>A0AB34GA67</accession>
<feature type="repeat" description="Solcar" evidence="10">
    <location>
        <begin position="73"/>
        <end position="165"/>
    </location>
</feature>
<feature type="transmembrane region" description="Helical" evidence="12">
    <location>
        <begin position="270"/>
        <end position="292"/>
    </location>
</feature>
<dbReference type="PANTHER" id="PTHR45928">
    <property type="entry name" value="RE38146P"/>
    <property type="match status" value="1"/>
</dbReference>
<keyword evidence="3" id="KW-0813">Transport</keyword>
<evidence type="ECO:0000256" key="10">
    <source>
        <dbReference type="PROSITE-ProRule" id="PRU00282"/>
    </source>
</evidence>
<feature type="region of interest" description="Disordered" evidence="11">
    <location>
        <begin position="459"/>
        <end position="510"/>
    </location>
</feature>
<feature type="region of interest" description="Disordered" evidence="11">
    <location>
        <begin position="547"/>
        <end position="592"/>
    </location>
</feature>
<dbReference type="InterPro" id="IPR018108">
    <property type="entry name" value="MCP_transmembrane"/>
</dbReference>
<comment type="similarity">
    <text evidence="2">Belongs to the mitochondrial carrier (TC 2.A.29) family.</text>
</comment>
<evidence type="ECO:0000256" key="6">
    <source>
        <dbReference type="ARBA" id="ARBA00022792"/>
    </source>
</evidence>
<evidence type="ECO:0000256" key="7">
    <source>
        <dbReference type="ARBA" id="ARBA00022989"/>
    </source>
</evidence>
<protein>
    <submittedName>
        <fullName evidence="13">C2H2 finger domain-containing protein</fullName>
    </submittedName>
</protein>
<feature type="transmembrane region" description="Helical" evidence="12">
    <location>
        <begin position="36"/>
        <end position="55"/>
    </location>
</feature>
<dbReference type="SUPFAM" id="SSF103506">
    <property type="entry name" value="Mitochondrial carrier"/>
    <property type="match status" value="1"/>
</dbReference>
<comment type="caution">
    <text evidence="13">The sequence shown here is derived from an EMBL/GenBank/DDBJ whole genome shotgun (WGS) entry which is preliminary data.</text>
</comment>
<name>A0AB34GA67_9HYPO</name>
<keyword evidence="9 10" id="KW-0472">Membrane</keyword>
<feature type="repeat" description="Solcar" evidence="10">
    <location>
        <begin position="1"/>
        <end position="61"/>
    </location>
</feature>
<keyword evidence="7 12" id="KW-1133">Transmembrane helix</keyword>
<dbReference type="InterPro" id="IPR051508">
    <property type="entry name" value="Mito_Carrier_Antiporter"/>
</dbReference>
<feature type="region of interest" description="Disordered" evidence="11">
    <location>
        <begin position="608"/>
        <end position="654"/>
    </location>
</feature>
<evidence type="ECO:0000256" key="5">
    <source>
        <dbReference type="ARBA" id="ARBA00022737"/>
    </source>
</evidence>
<keyword evidence="6" id="KW-0999">Mitochondrion inner membrane</keyword>
<evidence type="ECO:0000256" key="9">
    <source>
        <dbReference type="ARBA" id="ARBA00023136"/>
    </source>
</evidence>
<feature type="compositionally biased region" description="Basic and acidic residues" evidence="11">
    <location>
        <begin position="551"/>
        <end position="561"/>
    </location>
</feature>
<comment type="subcellular location">
    <subcellularLocation>
        <location evidence="1">Mitochondrion inner membrane</location>
        <topology evidence="1">Multi-pass membrane protein</topology>
    </subcellularLocation>
</comment>
<gene>
    <name evidence="13" type="ORF">O9K51_01820</name>
</gene>
<feature type="compositionally biased region" description="Basic and acidic residues" evidence="11">
    <location>
        <begin position="489"/>
        <end position="510"/>
    </location>
</feature>
<dbReference type="Proteomes" id="UP001163105">
    <property type="component" value="Unassembled WGS sequence"/>
</dbReference>
<evidence type="ECO:0000256" key="12">
    <source>
        <dbReference type="SAM" id="Phobius"/>
    </source>
</evidence>
<dbReference type="InterPro" id="IPR023395">
    <property type="entry name" value="MCP_dom_sf"/>
</dbReference>
<dbReference type="PROSITE" id="PS50920">
    <property type="entry name" value="SOLCAR"/>
    <property type="match status" value="3"/>
</dbReference>
<feature type="transmembrane region" description="Helical" evidence="12">
    <location>
        <begin position="75"/>
        <end position="99"/>
    </location>
</feature>
<dbReference type="AlphaFoldDB" id="A0AB34GA67"/>
<sequence length="654" mass="70816">MRELQSKGHQPHHYRGPIHGVGVIVKHEGVRGIYRGLGCAYIYQVLLNGCRLGFYDPLRMGISKVFLKNENAQNLAVNMFCGAFSGIIGAAAGSPFFLVKTRLQSYSPFRPVGTQHQYRNAIDGLSQIYRAEGVRGLYRGVGAAMIRTGFGSSVQLPTYFFAKRRLVRHAGMEEGPALHLASSTVSGFVVCCFMHPPDTIMSRLYNQNGNLYKGVFDCLGKTIRTEGFFAIYKGFLPHLARILPHTILTLSLAEQTNKLMRKFEGRVLPMLDKAIAFGVVIIIVVIVVAQLARPSRVALPVERHATQPAHHPCRGRPVQLARRPHHVGHDALVGPLHARKVAAHDLGDAQVLVRHDTAAAAAAAGATGDVCARGDELRQLGHQLQVLCDLGAKHLAQDVVHGHLLLALSLGVLRGCCRRASGKRALAVAGVASSLVAVPGAVRAHRIGPVVDLPRHREASPVGHLGERHRRQSRGAVPEQQRRVGAGKSHVEKHMAHEEARDVGAGRRRGQRIEEPAQTLPVAVVAVAVVVSPLRWSLQLLLSDGGCIPGRQERRPVHAGEEEGEEDRGLVGGGDGRRSVSTCTTRASKAAAADPFLPDERNFALRSRTCVMTADEPPKDRPATYRRGAGAADVRVSRATAPTRRPALDSTYST</sequence>
<dbReference type="EMBL" id="JAQHRD010000001">
    <property type="protein sequence ID" value="KAJ6447045.1"/>
    <property type="molecule type" value="Genomic_DNA"/>
</dbReference>
<evidence type="ECO:0000313" key="13">
    <source>
        <dbReference type="EMBL" id="KAJ6447045.1"/>
    </source>
</evidence>
<keyword evidence="5" id="KW-0677">Repeat</keyword>
<evidence type="ECO:0000256" key="4">
    <source>
        <dbReference type="ARBA" id="ARBA00022692"/>
    </source>
</evidence>
<evidence type="ECO:0000256" key="3">
    <source>
        <dbReference type="ARBA" id="ARBA00022448"/>
    </source>
</evidence>
<feature type="repeat" description="Solcar" evidence="10">
    <location>
        <begin position="174"/>
        <end position="259"/>
    </location>
</feature>
<reference evidence="13" key="1">
    <citation type="submission" date="2023-01" db="EMBL/GenBank/DDBJ databases">
        <title>The growth and conidiation of Purpureocillium lavendulum are regulated by nitrogen source and histone H3K14 acetylation.</title>
        <authorList>
            <person name="Tang P."/>
            <person name="Han J."/>
            <person name="Zhang C."/>
            <person name="Tang P."/>
            <person name="Qi F."/>
            <person name="Zhang K."/>
            <person name="Liang L."/>
        </authorList>
    </citation>
    <scope>NUCLEOTIDE SEQUENCE</scope>
    <source>
        <strain evidence="13">YMF1.00683</strain>
    </source>
</reference>